<dbReference type="InterPro" id="IPR001647">
    <property type="entry name" value="HTH_TetR"/>
</dbReference>
<name>A0A6M5UGB9_9MICO</name>
<organism evidence="6 7">
    <name type="scientific">Cellulosimicrobium protaetiae</name>
    <dbReference type="NCBI Taxonomy" id="2587808"/>
    <lineage>
        <taxon>Bacteria</taxon>
        <taxon>Bacillati</taxon>
        <taxon>Actinomycetota</taxon>
        <taxon>Actinomycetes</taxon>
        <taxon>Micrococcales</taxon>
        <taxon>Promicromonosporaceae</taxon>
        <taxon>Cellulosimicrobium</taxon>
    </lineage>
</organism>
<dbReference type="Gene3D" id="1.10.357.10">
    <property type="entry name" value="Tetracycline Repressor, domain 2"/>
    <property type="match status" value="1"/>
</dbReference>
<dbReference type="PANTHER" id="PTHR30055">
    <property type="entry name" value="HTH-TYPE TRANSCRIPTIONAL REGULATOR RUTR"/>
    <property type="match status" value="1"/>
</dbReference>
<evidence type="ECO:0000256" key="2">
    <source>
        <dbReference type="ARBA" id="ARBA00023125"/>
    </source>
</evidence>
<evidence type="ECO:0000256" key="4">
    <source>
        <dbReference type="PROSITE-ProRule" id="PRU00335"/>
    </source>
</evidence>
<dbReference type="SUPFAM" id="SSF46689">
    <property type="entry name" value="Homeodomain-like"/>
    <property type="match status" value="1"/>
</dbReference>
<dbReference type="InterPro" id="IPR009057">
    <property type="entry name" value="Homeodomain-like_sf"/>
</dbReference>
<sequence>MVETAPNLGDQDQSLRARKLAHSRAHVTETAWRLFLARGYDDVTVAEIADAAGVARRTVHRYVTVKSDLVFGHEGEIVGLVEEVVAAAPPGASVRGVLVHALRGLAARWPTSREEAAARAQVIAGSAELVERELAKRARMRELVVDALRSARPAAPELELAVWAESGLAAFYLASSEWVAGRAELPEALDRVLGYLAAQE</sequence>
<accession>A0A6M5UGB9</accession>
<evidence type="ECO:0000313" key="6">
    <source>
        <dbReference type="EMBL" id="QJW37677.1"/>
    </source>
</evidence>
<dbReference type="GO" id="GO:0003700">
    <property type="term" value="F:DNA-binding transcription factor activity"/>
    <property type="evidence" value="ECO:0007669"/>
    <property type="project" value="TreeGrafter"/>
</dbReference>
<dbReference type="PANTHER" id="PTHR30055:SF238">
    <property type="entry name" value="MYCOFACTOCIN BIOSYNTHESIS TRANSCRIPTIONAL REGULATOR MFTR-RELATED"/>
    <property type="match status" value="1"/>
</dbReference>
<gene>
    <name evidence="6" type="ORF">FIC82_017315</name>
</gene>
<evidence type="ECO:0000256" key="1">
    <source>
        <dbReference type="ARBA" id="ARBA00023015"/>
    </source>
</evidence>
<feature type="DNA-binding region" description="H-T-H motif" evidence="4">
    <location>
        <begin position="44"/>
        <end position="63"/>
    </location>
</feature>
<keyword evidence="3" id="KW-0804">Transcription</keyword>
<dbReference type="PROSITE" id="PS50977">
    <property type="entry name" value="HTH_TETR_2"/>
    <property type="match status" value="1"/>
</dbReference>
<dbReference type="Proteomes" id="UP000451354">
    <property type="component" value="Chromosome"/>
</dbReference>
<dbReference type="RefSeq" id="WP_168732046.1">
    <property type="nucleotide sequence ID" value="NZ_CP052757.1"/>
</dbReference>
<protein>
    <submittedName>
        <fullName evidence="6">TetR family transcriptional regulator</fullName>
    </submittedName>
</protein>
<dbReference type="KEGG" id="cprt:FIC82_017315"/>
<proteinExistence type="predicted"/>
<evidence type="ECO:0000256" key="3">
    <source>
        <dbReference type="ARBA" id="ARBA00023163"/>
    </source>
</evidence>
<dbReference type="Pfam" id="PF00440">
    <property type="entry name" value="TetR_N"/>
    <property type="match status" value="1"/>
</dbReference>
<dbReference type="AlphaFoldDB" id="A0A6M5UGB9"/>
<evidence type="ECO:0000259" key="5">
    <source>
        <dbReference type="PROSITE" id="PS50977"/>
    </source>
</evidence>
<feature type="domain" description="HTH tetR-type" evidence="5">
    <location>
        <begin position="21"/>
        <end position="81"/>
    </location>
</feature>
<keyword evidence="1" id="KW-0805">Transcription regulation</keyword>
<dbReference type="InterPro" id="IPR050109">
    <property type="entry name" value="HTH-type_TetR-like_transc_reg"/>
</dbReference>
<dbReference type="GO" id="GO:0000976">
    <property type="term" value="F:transcription cis-regulatory region binding"/>
    <property type="evidence" value="ECO:0007669"/>
    <property type="project" value="TreeGrafter"/>
</dbReference>
<reference evidence="6 7" key="1">
    <citation type="journal article" date="2022" name="Int. J. Syst. Evol. Microbiol.">
        <title>Cellulosimicrobium protaetiae sp. nov., isolated from the gut of the larva of Protaetia brevitarsis seulensis.</title>
        <authorList>
            <person name="Le Han H."/>
            <person name="Nguyen T.T.H."/>
            <person name="Li Z."/>
            <person name="Shin N.R."/>
            <person name="Kim S.G."/>
        </authorList>
    </citation>
    <scope>NUCLEOTIDE SEQUENCE [LARGE SCALE GENOMIC DNA]</scope>
    <source>
        <strain evidence="6 7">BI34</strain>
    </source>
</reference>
<dbReference type="EMBL" id="CP052757">
    <property type="protein sequence ID" value="QJW37677.1"/>
    <property type="molecule type" value="Genomic_DNA"/>
</dbReference>
<keyword evidence="7" id="KW-1185">Reference proteome</keyword>
<keyword evidence="2 4" id="KW-0238">DNA-binding</keyword>
<evidence type="ECO:0000313" key="7">
    <source>
        <dbReference type="Proteomes" id="UP000451354"/>
    </source>
</evidence>